<feature type="compositionally biased region" description="Polar residues" evidence="3">
    <location>
        <begin position="153"/>
        <end position="169"/>
    </location>
</feature>
<reference evidence="5 6" key="1">
    <citation type="submission" date="2021-01" db="EMBL/GenBank/DDBJ databases">
        <title>Cercospora kikuchii MAFF 305040 whole genome shotgun sequence.</title>
        <authorList>
            <person name="Kashiwa T."/>
            <person name="Suzuki T."/>
        </authorList>
    </citation>
    <scope>NUCLEOTIDE SEQUENCE [LARGE SCALE GENOMIC DNA]</scope>
    <source>
        <strain evidence="5 6">MAFF 305040</strain>
    </source>
</reference>
<dbReference type="InterPro" id="IPR000608">
    <property type="entry name" value="UBC"/>
</dbReference>
<keyword evidence="2" id="KW-0833">Ubl conjugation pathway</keyword>
<dbReference type="Gene3D" id="3.10.110.10">
    <property type="entry name" value="Ubiquitin Conjugating Enzyme"/>
    <property type="match status" value="1"/>
</dbReference>
<feature type="domain" description="UBC core" evidence="4">
    <location>
        <begin position="558"/>
        <end position="714"/>
    </location>
</feature>
<dbReference type="SUPFAM" id="SSF54495">
    <property type="entry name" value="UBC-like"/>
    <property type="match status" value="1"/>
</dbReference>
<dbReference type="GeneID" id="68290406"/>
<dbReference type="Proteomes" id="UP000825890">
    <property type="component" value="Unassembled WGS sequence"/>
</dbReference>
<gene>
    <name evidence="5" type="ORF">CKM354_000483100</name>
</gene>
<evidence type="ECO:0000256" key="3">
    <source>
        <dbReference type="SAM" id="MobiDB-lite"/>
    </source>
</evidence>
<dbReference type="PROSITE" id="PS50127">
    <property type="entry name" value="UBC_2"/>
    <property type="match status" value="1"/>
</dbReference>
<dbReference type="OrthoDB" id="47801at2759"/>
<feature type="compositionally biased region" description="Polar residues" evidence="3">
    <location>
        <begin position="121"/>
        <end position="133"/>
    </location>
</feature>
<feature type="region of interest" description="Disordered" evidence="3">
    <location>
        <begin position="116"/>
        <end position="197"/>
    </location>
</feature>
<dbReference type="SMART" id="SM00212">
    <property type="entry name" value="UBCc"/>
    <property type="match status" value="1"/>
</dbReference>
<feature type="region of interest" description="Disordered" evidence="3">
    <location>
        <begin position="873"/>
        <end position="903"/>
    </location>
</feature>
<sequence>MDNGDAPRKRRRSSRATTPTTAPGYSASANVVDLTADSPPTTSATKTTAPARSAGYSDLIDLTADFPTNALPTTTTASPHSGPADFAYSIFDRYPIPKADSMTRDEAFARQLQARYDAEASGSNPASSTGKASSSRRRSHKVDDKTFARPSKTHSNGEGSALRHTSTSKPIDLGSPPPTGSSRSSSTLVSKRGTTVQTGARLSPKDICNGIRAYYAEIANHKCSHCSKTLLGGQAAILTVSAALVAPSWRVEQPIPCPGCRAPNWSVNDSVTVIWALLCGFDHNSEFNNPVQKKPTPPQRLPGRRHIPNTSTGTGYDNSRDLEQYAQHFALNNVYGPHYMRTPSAPALLDKTETNADEEMTQRVLDLIASLLPAAAKSNSSPDLLRHLFLGSSILDRAAELFRNNDIENVTKHSKLYMSLARFTRALAHSPATATLVLGDRIVRNPAASILQISLSNGNLAKNAQWDTSQPLANCMRDLATQCSMMLRSSGPGAHEEHLKVFRAIRDLNAAVNPKAGTNGQPNQDSWQKDMLVSEVADEEIMSKHHFAAAHLAFSPPGRMTRIMQELARLQTSLPNGIFVRYASSRPDLMKVLIIGPKDTPYENGLFEFDMFCSEKFPNEPPKMHFRTTAGGTVRFNPNLYQDGKICLSLLGTWEGEPWSTKSTLLQVLVSIQSMILCEKPFYNEPGYANQPQAEPQSKKYNEALYHRTIKNGMLDWLDRRRYAPAAPGRGVMGGFYSRARDAEQDTGTIDKSKDIWDDIVKKHFASCEQEILKTVKKWMAEVHQASTERPSVPRRPSIAPPAPPTTIFSNFGSQAPFGYQWSYGPGPSYGGDSLAGTTPMNYAPQGAYPSAAYSPSPLNAMKPAPAPAPPVFPSLLPFQPGTANAPNYPSKPQRAPAPSTQEMPELNGTDFAAKLHQAVRFMKSIVPSYRGMEMHEW</sequence>
<evidence type="ECO:0000256" key="2">
    <source>
        <dbReference type="ARBA" id="ARBA00022786"/>
    </source>
</evidence>
<dbReference type="AlphaFoldDB" id="A0A9P3CKP9"/>
<proteinExistence type="predicted"/>
<dbReference type="GO" id="GO:0016740">
    <property type="term" value="F:transferase activity"/>
    <property type="evidence" value="ECO:0007669"/>
    <property type="project" value="UniProtKB-KW"/>
</dbReference>
<feature type="compositionally biased region" description="Polar residues" evidence="3">
    <location>
        <begin position="188"/>
        <end position="197"/>
    </location>
</feature>
<evidence type="ECO:0000256" key="1">
    <source>
        <dbReference type="ARBA" id="ARBA00022679"/>
    </source>
</evidence>
<name>A0A9P3CKP9_9PEZI</name>
<organism evidence="5 6">
    <name type="scientific">Cercospora kikuchii</name>
    <dbReference type="NCBI Taxonomy" id="84275"/>
    <lineage>
        <taxon>Eukaryota</taxon>
        <taxon>Fungi</taxon>
        <taxon>Dikarya</taxon>
        <taxon>Ascomycota</taxon>
        <taxon>Pezizomycotina</taxon>
        <taxon>Dothideomycetes</taxon>
        <taxon>Dothideomycetidae</taxon>
        <taxon>Mycosphaerellales</taxon>
        <taxon>Mycosphaerellaceae</taxon>
        <taxon>Cercospora</taxon>
    </lineage>
</organism>
<dbReference type="InterPro" id="IPR016135">
    <property type="entry name" value="UBQ-conjugating_enzyme/RWD"/>
</dbReference>
<evidence type="ECO:0000313" key="5">
    <source>
        <dbReference type="EMBL" id="GIZ41530.1"/>
    </source>
</evidence>
<comment type="caution">
    <text evidence="5">The sequence shown here is derived from an EMBL/GenBank/DDBJ whole genome shotgun (WGS) entry which is preliminary data.</text>
</comment>
<evidence type="ECO:0000259" key="4">
    <source>
        <dbReference type="PROSITE" id="PS50127"/>
    </source>
</evidence>
<feature type="compositionally biased region" description="Low complexity" evidence="3">
    <location>
        <begin position="35"/>
        <end position="54"/>
    </location>
</feature>
<dbReference type="RefSeq" id="XP_044656017.1">
    <property type="nucleotide sequence ID" value="XM_044800082.1"/>
</dbReference>
<dbReference type="EMBL" id="BOLY01000003">
    <property type="protein sequence ID" value="GIZ41530.1"/>
    <property type="molecule type" value="Genomic_DNA"/>
</dbReference>
<feature type="region of interest" description="Disordered" evidence="3">
    <location>
        <begin position="1"/>
        <end position="54"/>
    </location>
</feature>
<keyword evidence="6" id="KW-1185">Reference proteome</keyword>
<evidence type="ECO:0000313" key="6">
    <source>
        <dbReference type="Proteomes" id="UP000825890"/>
    </source>
</evidence>
<keyword evidence="1" id="KW-0808">Transferase</keyword>
<feature type="compositionally biased region" description="Polar residues" evidence="3">
    <location>
        <begin position="308"/>
        <end position="317"/>
    </location>
</feature>
<dbReference type="PANTHER" id="PTHR46116">
    <property type="entry name" value="(E3-INDEPENDENT) E2 UBIQUITIN-CONJUGATING ENZYME"/>
    <property type="match status" value="1"/>
</dbReference>
<dbReference type="Pfam" id="PF00179">
    <property type="entry name" value="UQ_con"/>
    <property type="match status" value="1"/>
</dbReference>
<protein>
    <recommendedName>
        <fullName evidence="4">UBC core domain-containing protein</fullName>
    </recommendedName>
</protein>
<feature type="region of interest" description="Disordered" evidence="3">
    <location>
        <begin position="288"/>
        <end position="317"/>
    </location>
</feature>
<accession>A0A9P3CKP9</accession>